<gene>
    <name evidence="1" type="ORF">OK345_02665</name>
</gene>
<dbReference type="Proteomes" id="UP001209922">
    <property type="component" value="Unassembled WGS sequence"/>
</dbReference>
<dbReference type="RefSeq" id="WP_265126362.1">
    <property type="nucleotide sequence ID" value="NZ_JAPCHY010000002.1"/>
</dbReference>
<reference evidence="1 2" key="1">
    <citation type="submission" date="2022-10" db="EMBL/GenBank/DDBJ databases">
        <title>Xanthomonas sp. H13-6.</title>
        <authorList>
            <person name="Liu X."/>
            <person name="Deng Z."/>
            <person name="Jiang Y."/>
            <person name="Yu T."/>
            <person name="Ai J."/>
        </authorList>
    </citation>
    <scope>NUCLEOTIDE SEQUENCE [LARGE SCALE GENOMIC DNA]</scope>
    <source>
        <strain evidence="1 2">H13-6</strain>
    </source>
</reference>
<protein>
    <submittedName>
        <fullName evidence="1">Uncharacterized protein</fullName>
    </submittedName>
</protein>
<dbReference type="EMBL" id="JAPCHY010000002">
    <property type="protein sequence ID" value="MCW4471407.1"/>
    <property type="molecule type" value="Genomic_DNA"/>
</dbReference>
<organism evidence="1 2">
    <name type="scientific">Xanthomonas chitinilytica</name>
    <dbReference type="NCBI Taxonomy" id="2989819"/>
    <lineage>
        <taxon>Bacteria</taxon>
        <taxon>Pseudomonadati</taxon>
        <taxon>Pseudomonadota</taxon>
        <taxon>Gammaproteobacteria</taxon>
        <taxon>Lysobacterales</taxon>
        <taxon>Lysobacteraceae</taxon>
        <taxon>Xanthomonas</taxon>
    </lineage>
</organism>
<evidence type="ECO:0000313" key="2">
    <source>
        <dbReference type="Proteomes" id="UP001209922"/>
    </source>
</evidence>
<comment type="caution">
    <text evidence="1">The sequence shown here is derived from an EMBL/GenBank/DDBJ whole genome shotgun (WGS) entry which is preliminary data.</text>
</comment>
<accession>A0ABT3JSC7</accession>
<proteinExistence type="predicted"/>
<evidence type="ECO:0000313" key="1">
    <source>
        <dbReference type="EMBL" id="MCW4471407.1"/>
    </source>
</evidence>
<sequence length="192" mass="20951">MFGIFRKKTPGTITLTLNARLQPMHRAELEDAFEQIAGEEKLAARVVGGGTALSPEGEVENCDIEIELDDCTRAAAERIAGIFAAMLAPKGSSLYVPGEAGRIPFGTHEGLALYLNGTDLPDEVYASCDSNHVYDECIRLLDGVGMVNSHWQGPTETALYMYGRSYDDMQARLAGFLADYPLCRDCRVVRIA</sequence>
<name>A0ABT3JSC7_9XANT</name>
<keyword evidence="2" id="KW-1185">Reference proteome</keyword>